<dbReference type="OrthoDB" id="374045at2759"/>
<dbReference type="STRING" id="1353952.A0A165I2K5"/>
<dbReference type="Pfam" id="PF01368">
    <property type="entry name" value="DHH"/>
    <property type="match status" value="1"/>
</dbReference>
<dbReference type="FunCoup" id="A0A165I2K5">
    <property type="interactions" value="236"/>
</dbReference>
<dbReference type="GO" id="GO:0004309">
    <property type="term" value="F:exopolyphosphatase activity"/>
    <property type="evidence" value="ECO:0007669"/>
    <property type="project" value="TreeGrafter"/>
</dbReference>
<dbReference type="InterPro" id="IPR001667">
    <property type="entry name" value="DDH_dom"/>
</dbReference>
<reference evidence="6 7" key="1">
    <citation type="journal article" date="2016" name="Mol. Biol. Evol.">
        <title>Comparative Genomics of Early-Diverging Mushroom-Forming Fungi Provides Insights into the Origins of Lignocellulose Decay Capabilities.</title>
        <authorList>
            <person name="Nagy L.G."/>
            <person name="Riley R."/>
            <person name="Tritt A."/>
            <person name="Adam C."/>
            <person name="Daum C."/>
            <person name="Floudas D."/>
            <person name="Sun H."/>
            <person name="Yadav J.S."/>
            <person name="Pangilinan J."/>
            <person name="Larsson K.H."/>
            <person name="Matsuura K."/>
            <person name="Barry K."/>
            <person name="Labutti K."/>
            <person name="Kuo R."/>
            <person name="Ohm R.A."/>
            <person name="Bhattacharya S.S."/>
            <person name="Shirouzu T."/>
            <person name="Yoshinaga Y."/>
            <person name="Martin F.M."/>
            <person name="Grigoriev I.V."/>
            <person name="Hibbett D.S."/>
        </authorList>
    </citation>
    <scope>NUCLEOTIDE SEQUENCE [LARGE SCALE GENOMIC DNA]</scope>
    <source>
        <strain evidence="6 7">HHB12733</strain>
    </source>
</reference>
<evidence type="ECO:0000313" key="6">
    <source>
        <dbReference type="EMBL" id="KZT60055.1"/>
    </source>
</evidence>
<evidence type="ECO:0000256" key="2">
    <source>
        <dbReference type="ARBA" id="ARBA00022723"/>
    </source>
</evidence>
<evidence type="ECO:0000256" key="3">
    <source>
        <dbReference type="ARBA" id="ARBA00022801"/>
    </source>
</evidence>
<keyword evidence="2" id="KW-0479">Metal-binding</keyword>
<sequence length="406" mass="44272">MGALSQFLKEQKHLFLADVAANNLGRWTVVTGNEAGDLDTQASAIAYAYLTTTLLQQPTIAFSRTARADLHLRPENTFAFQRAGVDPTDLLCVDDLPHPLPALPKMALVDHNRLGPEFSQGAEVVGIIDHHDDEHLYPTANPRVILPPTQAGSCTSLVTSHFRALWEQHLSDVPGEIAFLLLCTILIDTGALKADGKAQPVDRQAAAFLMPLAGFPAPASLSADAVPPEVEELATELITKKFDVGRLSTRDLLRRDYKEYTVSGEGEGGKKVQLGLATVPLGLKLWADKDPKLWEGVDAYIHERGLDVCGLLTTFRTANKGKHRREVVLVLRPAGNAELLRLLEEGLEGSAELSLVREPKKEALGTATGVEGEERRRVWDQGNVKATRKQVAPLVLGVCRRYLGEV</sequence>
<dbReference type="PANTHER" id="PTHR12112">
    <property type="entry name" value="BNIP - RELATED"/>
    <property type="match status" value="1"/>
</dbReference>
<dbReference type="InterPro" id="IPR038222">
    <property type="entry name" value="DHHA2_dom_sf"/>
</dbReference>
<dbReference type="AlphaFoldDB" id="A0A165I2K5"/>
<keyword evidence="4" id="KW-0464">Manganese</keyword>
<dbReference type="SUPFAM" id="SSF64182">
    <property type="entry name" value="DHH phosphoesterases"/>
    <property type="match status" value="1"/>
</dbReference>
<evidence type="ECO:0000256" key="4">
    <source>
        <dbReference type="ARBA" id="ARBA00023211"/>
    </source>
</evidence>
<dbReference type="Proteomes" id="UP000076842">
    <property type="component" value="Unassembled WGS sequence"/>
</dbReference>
<keyword evidence="3" id="KW-0378">Hydrolase</keyword>
<dbReference type="Gene3D" id="3.90.1640.10">
    <property type="entry name" value="inorganic pyrophosphatase (n-terminal core)"/>
    <property type="match status" value="1"/>
</dbReference>
<proteinExistence type="predicted"/>
<keyword evidence="7" id="KW-1185">Reference proteome</keyword>
<evidence type="ECO:0000313" key="7">
    <source>
        <dbReference type="Proteomes" id="UP000076842"/>
    </source>
</evidence>
<name>A0A165I2K5_9BASI</name>
<dbReference type="Gene3D" id="3.10.310.20">
    <property type="entry name" value="DHHA2 domain"/>
    <property type="match status" value="1"/>
</dbReference>
<comment type="cofactor">
    <cofactor evidence="1">
        <name>Mn(2+)</name>
        <dbReference type="ChEBI" id="CHEBI:29035"/>
    </cofactor>
</comment>
<dbReference type="GO" id="GO:0046872">
    <property type="term" value="F:metal ion binding"/>
    <property type="evidence" value="ECO:0007669"/>
    <property type="project" value="UniProtKB-KW"/>
</dbReference>
<organism evidence="6 7">
    <name type="scientific">Calocera cornea HHB12733</name>
    <dbReference type="NCBI Taxonomy" id="1353952"/>
    <lineage>
        <taxon>Eukaryota</taxon>
        <taxon>Fungi</taxon>
        <taxon>Dikarya</taxon>
        <taxon>Basidiomycota</taxon>
        <taxon>Agaricomycotina</taxon>
        <taxon>Dacrymycetes</taxon>
        <taxon>Dacrymycetales</taxon>
        <taxon>Dacrymycetaceae</taxon>
        <taxon>Calocera</taxon>
    </lineage>
</organism>
<dbReference type="InterPro" id="IPR004097">
    <property type="entry name" value="DHHA2"/>
</dbReference>
<evidence type="ECO:0000256" key="1">
    <source>
        <dbReference type="ARBA" id="ARBA00001936"/>
    </source>
</evidence>
<gene>
    <name evidence="6" type="ORF">CALCODRAFT_493057</name>
</gene>
<dbReference type="Pfam" id="PF02833">
    <property type="entry name" value="DHHA2"/>
    <property type="match status" value="1"/>
</dbReference>
<dbReference type="SMART" id="SM01131">
    <property type="entry name" value="DHHA2"/>
    <property type="match status" value="1"/>
</dbReference>
<dbReference type="GO" id="GO:0005737">
    <property type="term" value="C:cytoplasm"/>
    <property type="evidence" value="ECO:0007669"/>
    <property type="project" value="InterPro"/>
</dbReference>
<feature type="domain" description="DHHA2" evidence="5">
    <location>
        <begin position="234"/>
        <end position="399"/>
    </location>
</feature>
<evidence type="ECO:0000259" key="5">
    <source>
        <dbReference type="SMART" id="SM01131"/>
    </source>
</evidence>
<protein>
    <submittedName>
        <fullName evidence="6">DHH phosphoesterase</fullName>
    </submittedName>
</protein>
<dbReference type="InParanoid" id="A0A165I2K5"/>
<dbReference type="EMBL" id="KV423935">
    <property type="protein sequence ID" value="KZT60055.1"/>
    <property type="molecule type" value="Genomic_DNA"/>
</dbReference>
<accession>A0A165I2K5</accession>
<dbReference type="InterPro" id="IPR038763">
    <property type="entry name" value="DHH_sf"/>
</dbReference>
<dbReference type="PANTHER" id="PTHR12112:SF39">
    <property type="entry name" value="EG:152A3.5 PROTEIN (FBGN0003116_PN PROTEIN)"/>
    <property type="match status" value="1"/>
</dbReference>